<evidence type="ECO:0008006" key="4">
    <source>
        <dbReference type="Google" id="ProtNLM"/>
    </source>
</evidence>
<proteinExistence type="inferred from homology"/>
<gene>
    <name evidence="2" type="ORF">MOHU_03850</name>
</gene>
<accession>A0A2T0AWB8</accession>
<evidence type="ECO:0000256" key="1">
    <source>
        <dbReference type="ARBA" id="ARBA00009981"/>
    </source>
</evidence>
<comment type="similarity">
    <text evidence="1">Belongs to the phD/YefM antitoxin family.</text>
</comment>
<sequence length="95" mass="10825">MDINIKSMVSSTALSRSFGKYLKVAKETPVFIIKNNEVTGVLLNIDTYKELVEAYELMQDTKLAREVFEQPTVNPLEKDVFEVMREVEARDNVPG</sequence>
<dbReference type="NCBIfam" id="TIGR01552">
    <property type="entry name" value="phd_fam"/>
    <property type="match status" value="1"/>
</dbReference>
<dbReference type="OrthoDB" id="1725200at2"/>
<dbReference type="InterPro" id="IPR036165">
    <property type="entry name" value="YefM-like_sf"/>
</dbReference>
<dbReference type="Proteomes" id="UP000238415">
    <property type="component" value="Unassembled WGS sequence"/>
</dbReference>
<evidence type="ECO:0000313" key="2">
    <source>
        <dbReference type="EMBL" id="PRR74887.1"/>
    </source>
</evidence>
<dbReference type="EMBL" id="PVXM01000006">
    <property type="protein sequence ID" value="PRR74887.1"/>
    <property type="molecule type" value="Genomic_DNA"/>
</dbReference>
<protein>
    <recommendedName>
        <fullName evidence="4">Antitoxin</fullName>
    </recommendedName>
</protein>
<name>A0A2T0AWB8_9FIRM</name>
<comment type="caution">
    <text evidence="2">The sequence shown here is derived from an EMBL/GenBank/DDBJ whole genome shotgun (WGS) entry which is preliminary data.</text>
</comment>
<dbReference type="SUPFAM" id="SSF143120">
    <property type="entry name" value="YefM-like"/>
    <property type="match status" value="1"/>
</dbReference>
<evidence type="ECO:0000313" key="3">
    <source>
        <dbReference type="Proteomes" id="UP000238415"/>
    </source>
</evidence>
<dbReference type="AlphaFoldDB" id="A0A2T0AWB8"/>
<organism evidence="2 3">
    <name type="scientific">Neomoorella humiferrea</name>
    <dbReference type="NCBI Taxonomy" id="676965"/>
    <lineage>
        <taxon>Bacteria</taxon>
        <taxon>Bacillati</taxon>
        <taxon>Bacillota</taxon>
        <taxon>Clostridia</taxon>
        <taxon>Neomoorellales</taxon>
        <taxon>Neomoorellaceae</taxon>
        <taxon>Neomoorella</taxon>
    </lineage>
</organism>
<keyword evidence="3" id="KW-1185">Reference proteome</keyword>
<dbReference type="RefSeq" id="WP_106004620.1">
    <property type="nucleotide sequence ID" value="NZ_CP136419.1"/>
</dbReference>
<reference evidence="2 3" key="1">
    <citation type="submission" date="2018-03" db="EMBL/GenBank/DDBJ databases">
        <title>Genome sequence of Moorella humiferrea DSM 23265.</title>
        <authorList>
            <person name="Poehlein A."/>
            <person name="Daniel R."/>
        </authorList>
    </citation>
    <scope>NUCLEOTIDE SEQUENCE [LARGE SCALE GENOMIC DNA]</scope>
    <source>
        <strain evidence="2 3">DSM 23265</strain>
    </source>
</reference>